<protein>
    <recommendedName>
        <fullName evidence="4">DUF937 domain-containing protein</fullName>
    </recommendedName>
</protein>
<reference evidence="3" key="1">
    <citation type="submission" date="2016-10" db="EMBL/GenBank/DDBJ databases">
        <authorList>
            <person name="Varghese N."/>
            <person name="Submissions S."/>
        </authorList>
    </citation>
    <scope>NUCLEOTIDE SEQUENCE [LARGE SCALE GENOMIC DNA]</scope>
    <source>
        <strain evidence="3">CGMCC 4.3510</strain>
    </source>
</reference>
<evidence type="ECO:0000256" key="1">
    <source>
        <dbReference type="SAM" id="Phobius"/>
    </source>
</evidence>
<dbReference type="RefSeq" id="WP_093717491.1">
    <property type="nucleotide sequence ID" value="NZ_FONG01000031.1"/>
</dbReference>
<sequence length="142" mass="14407">MSDRPLQDEVLTELGDERLQEMAERLGTDADGARQLVGASVGSLTGVITDEAVTPGGTAELSQALEQAADEPEPMTGVAGFAGLGAGMGGGLLATVLRKASAPTARAVSKRTGLPVAAVTGALEMLIPVVATVLARRARRTK</sequence>
<dbReference type="AlphaFoldDB" id="A0A1I2M030"/>
<dbReference type="EMBL" id="FONG01000031">
    <property type="protein sequence ID" value="SFF82651.1"/>
    <property type="molecule type" value="Genomic_DNA"/>
</dbReference>
<keyword evidence="1" id="KW-1133">Transmembrane helix</keyword>
<evidence type="ECO:0008006" key="4">
    <source>
        <dbReference type="Google" id="ProtNLM"/>
    </source>
</evidence>
<name>A0A1I2M030_9ACTN</name>
<evidence type="ECO:0000313" key="3">
    <source>
        <dbReference type="Proteomes" id="UP000199323"/>
    </source>
</evidence>
<keyword evidence="1" id="KW-0472">Membrane</keyword>
<proteinExistence type="predicted"/>
<dbReference type="Proteomes" id="UP000199323">
    <property type="component" value="Unassembled WGS sequence"/>
</dbReference>
<feature type="transmembrane region" description="Helical" evidence="1">
    <location>
        <begin position="116"/>
        <end position="135"/>
    </location>
</feature>
<accession>A0A1I2M030</accession>
<keyword evidence="1" id="KW-0812">Transmembrane</keyword>
<dbReference type="Pfam" id="PF06078">
    <property type="entry name" value="DUF937"/>
    <property type="match status" value="1"/>
</dbReference>
<gene>
    <name evidence="2" type="ORF">SAMN05216251_1315</name>
</gene>
<keyword evidence="3" id="KW-1185">Reference proteome</keyword>
<dbReference type="InterPro" id="IPR009282">
    <property type="entry name" value="DUF937"/>
</dbReference>
<dbReference type="STRING" id="380248.SAMN05216251_1315"/>
<feature type="transmembrane region" description="Helical" evidence="1">
    <location>
        <begin position="77"/>
        <end position="96"/>
    </location>
</feature>
<dbReference type="OrthoDB" id="4335460at2"/>
<organism evidence="2 3">
    <name type="scientific">Actinacidiphila alni</name>
    <dbReference type="NCBI Taxonomy" id="380248"/>
    <lineage>
        <taxon>Bacteria</taxon>
        <taxon>Bacillati</taxon>
        <taxon>Actinomycetota</taxon>
        <taxon>Actinomycetes</taxon>
        <taxon>Kitasatosporales</taxon>
        <taxon>Streptomycetaceae</taxon>
        <taxon>Actinacidiphila</taxon>
    </lineage>
</organism>
<evidence type="ECO:0000313" key="2">
    <source>
        <dbReference type="EMBL" id="SFF82651.1"/>
    </source>
</evidence>